<organism evidence="4 5">
    <name type="scientific">Parasponia andersonii</name>
    <name type="common">Sponia andersonii</name>
    <dbReference type="NCBI Taxonomy" id="3476"/>
    <lineage>
        <taxon>Eukaryota</taxon>
        <taxon>Viridiplantae</taxon>
        <taxon>Streptophyta</taxon>
        <taxon>Embryophyta</taxon>
        <taxon>Tracheophyta</taxon>
        <taxon>Spermatophyta</taxon>
        <taxon>Magnoliopsida</taxon>
        <taxon>eudicotyledons</taxon>
        <taxon>Gunneridae</taxon>
        <taxon>Pentapetalae</taxon>
        <taxon>rosids</taxon>
        <taxon>fabids</taxon>
        <taxon>Rosales</taxon>
        <taxon>Cannabaceae</taxon>
        <taxon>Parasponia</taxon>
    </lineage>
</organism>
<feature type="coiled-coil region" evidence="1">
    <location>
        <begin position="189"/>
        <end position="231"/>
    </location>
</feature>
<feature type="compositionally biased region" description="Basic and acidic residues" evidence="2">
    <location>
        <begin position="126"/>
        <end position="143"/>
    </location>
</feature>
<feature type="compositionally biased region" description="Acidic residues" evidence="2">
    <location>
        <begin position="150"/>
        <end position="174"/>
    </location>
</feature>
<accession>A0A2P5APX4</accession>
<evidence type="ECO:0000259" key="3">
    <source>
        <dbReference type="Pfam" id="PF06991"/>
    </source>
</evidence>
<evidence type="ECO:0000256" key="1">
    <source>
        <dbReference type="SAM" id="Coils"/>
    </source>
</evidence>
<keyword evidence="1" id="KW-0175">Coiled coil</keyword>
<dbReference type="PANTHER" id="PTHR15327">
    <property type="entry name" value="MICROFIBRIL-ASSOCIATED PROTEIN"/>
    <property type="match status" value="1"/>
</dbReference>
<evidence type="ECO:0000313" key="4">
    <source>
        <dbReference type="EMBL" id="PON38501.1"/>
    </source>
</evidence>
<evidence type="ECO:0000313" key="5">
    <source>
        <dbReference type="Proteomes" id="UP000237105"/>
    </source>
</evidence>
<dbReference type="InterPro" id="IPR009730">
    <property type="entry name" value="MFAP1_C"/>
</dbReference>
<dbReference type="STRING" id="3476.A0A2P5APX4"/>
<evidence type="ECO:0000256" key="2">
    <source>
        <dbReference type="SAM" id="MobiDB-lite"/>
    </source>
</evidence>
<reference evidence="5" key="1">
    <citation type="submission" date="2016-06" db="EMBL/GenBank/DDBJ databases">
        <title>Parallel loss of symbiosis genes in relatives of nitrogen-fixing non-legume Parasponia.</title>
        <authorList>
            <person name="Van Velzen R."/>
            <person name="Holmer R."/>
            <person name="Bu F."/>
            <person name="Rutten L."/>
            <person name="Van Zeijl A."/>
            <person name="Liu W."/>
            <person name="Santuari L."/>
            <person name="Cao Q."/>
            <person name="Sharma T."/>
            <person name="Shen D."/>
            <person name="Roswanjaya Y."/>
            <person name="Wardhani T."/>
            <person name="Kalhor M.S."/>
            <person name="Jansen J."/>
            <person name="Van den Hoogen J."/>
            <person name="Gungor B."/>
            <person name="Hartog M."/>
            <person name="Hontelez J."/>
            <person name="Verver J."/>
            <person name="Yang W.-C."/>
            <person name="Schijlen E."/>
            <person name="Repin R."/>
            <person name="Schilthuizen M."/>
            <person name="Schranz E."/>
            <person name="Heidstra R."/>
            <person name="Miyata K."/>
            <person name="Fedorova E."/>
            <person name="Kohlen W."/>
            <person name="Bisseling T."/>
            <person name="Smit S."/>
            <person name="Geurts R."/>
        </authorList>
    </citation>
    <scope>NUCLEOTIDE SEQUENCE [LARGE SCALE GENOMIC DNA]</scope>
    <source>
        <strain evidence="5">cv. WU1-14</strain>
    </source>
</reference>
<feature type="compositionally biased region" description="Acidic residues" evidence="2">
    <location>
        <begin position="116"/>
        <end position="125"/>
    </location>
</feature>
<dbReference type="EMBL" id="JXTB01000493">
    <property type="protein sequence ID" value="PON38501.1"/>
    <property type="molecule type" value="Genomic_DNA"/>
</dbReference>
<protein>
    <submittedName>
        <fullName evidence="4">Micro-fibrillar-associated protein 1, C-terminal</fullName>
    </submittedName>
</protein>
<gene>
    <name evidence="4" type="ORF">PanWU01x14_312310</name>
</gene>
<comment type="caution">
    <text evidence="4">The sequence shown here is derived from an EMBL/GenBank/DDBJ whole genome shotgun (WGS) entry which is preliminary data.</text>
</comment>
<feature type="region of interest" description="Disordered" evidence="2">
    <location>
        <begin position="60"/>
        <end position="183"/>
    </location>
</feature>
<feature type="compositionally biased region" description="Basic and acidic residues" evidence="2">
    <location>
        <begin position="60"/>
        <end position="92"/>
    </location>
</feature>
<dbReference type="Pfam" id="PF06991">
    <property type="entry name" value="MFAP1"/>
    <property type="match status" value="1"/>
</dbReference>
<feature type="coiled-coil region" evidence="1">
    <location>
        <begin position="278"/>
        <end position="305"/>
    </location>
</feature>
<proteinExistence type="predicted"/>
<sequence length="433" mass="51133">MSVTAGVSDTVIAIRDKLRGKIGQTKVKRYWPGKAPEWADDVDEDGDIRMSRAAALEKAFPTREDSEIAKKDDPRLRRLAESRIDNREEVRADHRRIRQAEIVSTIEEEAKRQEGLDAEEEDADALEERRRRIKERLRQREQEEAPLLPSEDEEEADEEEEEESEYETDSEEELNGIAMLKPVFVPKSERDTVAERERLEAEERALEELKKKKLEERKRETKQIVVEEIRKDEEIQKSLEQEANIADIDTDDEINEAEEYEAWKVREIARIRRDREDRDAMLKEKEEIEKVRNMTEEERREWERKNPKAPPRPKQKWRFMQKYYHKGAFFQSDSNDHAATVGSDDIYTRDFSAPTGEDRMDKTILPKVMQVKHFGRSGRTKWTHLVNEDTTDWNNPWTYNDPLRAKYNAKMAGMNAPMSKPKGSKKLKDWESR</sequence>
<feature type="region of interest" description="Disordered" evidence="2">
    <location>
        <begin position="412"/>
        <end position="433"/>
    </location>
</feature>
<dbReference type="Proteomes" id="UP000237105">
    <property type="component" value="Unassembled WGS sequence"/>
</dbReference>
<dbReference type="InterPro" id="IPR033194">
    <property type="entry name" value="MFAP1"/>
</dbReference>
<feature type="domain" description="Micro-fibrillar-associated protein 1 C-terminal" evidence="3">
    <location>
        <begin position="169"/>
        <end position="390"/>
    </location>
</feature>
<dbReference type="OrthoDB" id="1111734at2759"/>
<dbReference type="AlphaFoldDB" id="A0A2P5APX4"/>
<keyword evidence="5" id="KW-1185">Reference proteome</keyword>
<name>A0A2P5APX4_PARAD</name>